<dbReference type="RefSeq" id="WP_150895570.1">
    <property type="nucleotide sequence ID" value="NZ_VYUY01000022.1"/>
</dbReference>
<evidence type="ECO:0000313" key="2">
    <source>
        <dbReference type="EMBL" id="KAA9130055.1"/>
    </source>
</evidence>
<comment type="caution">
    <text evidence="2">The sequence shown here is derived from an EMBL/GenBank/DDBJ whole genome shotgun (WGS) entry which is preliminary data.</text>
</comment>
<name>A0A5N0T4S1_9MICO</name>
<protein>
    <submittedName>
        <fullName evidence="2">DUF3618 domain-containing protein</fullName>
    </submittedName>
</protein>
<dbReference type="Pfam" id="PF12277">
    <property type="entry name" value="DUF3618"/>
    <property type="match status" value="1"/>
</dbReference>
<sequence length="191" mass="19357">MSDSPDAIREDIEKTRRDLGLDVDALADKVTPSKIVDRQVGRMKGAVTSVRERIMGAADDSGSALRDTGSSAVAGVSDAGRQAVAKAQGNPLAVGLMAFGAGLLIASLVPASEKEKSAASAVKDQAQPLLDEAAGAAREMGEHLKEPAQEAVAAVKDTAAEAASHVKEDATGAAGNVTDRARDAGQQVQGG</sequence>
<evidence type="ECO:0000256" key="1">
    <source>
        <dbReference type="SAM" id="MobiDB-lite"/>
    </source>
</evidence>
<reference evidence="3" key="1">
    <citation type="submission" date="2019-09" db="EMBL/GenBank/DDBJ databases">
        <title>Mumia zhuanghuii sp. nov. isolated from the intestinal contents of plateau pika (Ochotona curzoniae) in the Qinghai-Tibet plateau of China.</title>
        <authorList>
            <person name="Tian Z."/>
        </authorList>
    </citation>
    <scope>NUCLEOTIDE SEQUENCE [LARGE SCALE GENOMIC DNA]</scope>
    <source>
        <strain evidence="3">L-033</strain>
    </source>
</reference>
<accession>A0A5N0T4S1</accession>
<dbReference type="Proteomes" id="UP000326838">
    <property type="component" value="Unassembled WGS sequence"/>
</dbReference>
<dbReference type="EMBL" id="VYUY01000022">
    <property type="protein sequence ID" value="KAA9130055.1"/>
    <property type="molecule type" value="Genomic_DNA"/>
</dbReference>
<organism evidence="2 3">
    <name type="scientific">Microbacterium caowuchunii</name>
    <dbReference type="NCBI Taxonomy" id="2614638"/>
    <lineage>
        <taxon>Bacteria</taxon>
        <taxon>Bacillati</taxon>
        <taxon>Actinomycetota</taxon>
        <taxon>Actinomycetes</taxon>
        <taxon>Micrococcales</taxon>
        <taxon>Microbacteriaceae</taxon>
        <taxon>Microbacterium</taxon>
    </lineage>
</organism>
<gene>
    <name evidence="2" type="ORF">F6B40_15340</name>
</gene>
<keyword evidence="3" id="KW-1185">Reference proteome</keyword>
<feature type="region of interest" description="Disordered" evidence="1">
    <location>
        <begin position="159"/>
        <end position="191"/>
    </location>
</feature>
<dbReference type="AlphaFoldDB" id="A0A5N0T4S1"/>
<proteinExistence type="predicted"/>
<dbReference type="InterPro" id="IPR022062">
    <property type="entry name" value="DUF3618"/>
</dbReference>
<evidence type="ECO:0000313" key="3">
    <source>
        <dbReference type="Proteomes" id="UP000326838"/>
    </source>
</evidence>